<evidence type="ECO:0000313" key="3">
    <source>
        <dbReference type="Proteomes" id="UP000298787"/>
    </source>
</evidence>
<dbReference type="EMBL" id="CM014087">
    <property type="protein sequence ID" value="TKS77415.1"/>
    <property type="molecule type" value="Genomic_DNA"/>
</dbReference>
<feature type="compositionally biased region" description="Polar residues" evidence="1">
    <location>
        <begin position="634"/>
        <end position="644"/>
    </location>
</feature>
<protein>
    <submittedName>
        <fullName evidence="2">Uncharacterized protein</fullName>
    </submittedName>
</protein>
<dbReference type="PANTHER" id="PTHR12776">
    <property type="entry name" value="KAZRIN-RELATED"/>
    <property type="match status" value="1"/>
</dbReference>
<reference evidence="2 3" key="1">
    <citation type="submission" date="2019-01" db="EMBL/GenBank/DDBJ databases">
        <title>Genome Assembly of Collichthys lucidus.</title>
        <authorList>
            <person name="Cai M."/>
            <person name="Xiao S."/>
        </authorList>
    </citation>
    <scope>NUCLEOTIDE SEQUENCE [LARGE SCALE GENOMIC DNA]</scope>
    <source>
        <strain evidence="2">JT15FE1705JMU</strain>
        <tissue evidence="2">Muscle</tissue>
    </source>
</reference>
<dbReference type="InterPro" id="IPR037614">
    <property type="entry name" value="Kazrin"/>
</dbReference>
<feature type="compositionally biased region" description="Basic and acidic residues" evidence="1">
    <location>
        <begin position="615"/>
        <end position="629"/>
    </location>
</feature>
<evidence type="ECO:0000313" key="2">
    <source>
        <dbReference type="EMBL" id="TKS77415.1"/>
    </source>
</evidence>
<dbReference type="Proteomes" id="UP000298787">
    <property type="component" value="Chromosome 10"/>
</dbReference>
<name>A0A4U5UUN4_COLLU</name>
<gene>
    <name evidence="2" type="ORF">D9C73_011506</name>
</gene>
<proteinExistence type="predicted"/>
<keyword evidence="3" id="KW-1185">Reference proteome</keyword>
<dbReference type="STRING" id="240159.A0A4U5UUN4"/>
<organism evidence="2 3">
    <name type="scientific">Collichthys lucidus</name>
    <name type="common">Big head croaker</name>
    <name type="synonym">Sciaena lucida</name>
    <dbReference type="NCBI Taxonomy" id="240159"/>
    <lineage>
        <taxon>Eukaryota</taxon>
        <taxon>Metazoa</taxon>
        <taxon>Chordata</taxon>
        <taxon>Craniata</taxon>
        <taxon>Vertebrata</taxon>
        <taxon>Euteleostomi</taxon>
        <taxon>Actinopterygii</taxon>
        <taxon>Neopterygii</taxon>
        <taxon>Teleostei</taxon>
        <taxon>Neoteleostei</taxon>
        <taxon>Acanthomorphata</taxon>
        <taxon>Eupercaria</taxon>
        <taxon>Sciaenidae</taxon>
        <taxon>Collichthys</taxon>
    </lineage>
</organism>
<feature type="region of interest" description="Disordered" evidence="1">
    <location>
        <begin position="613"/>
        <end position="652"/>
    </location>
</feature>
<sequence length="691" mass="77807">MEEMLTCSRSPFSQVFGRQGQLMQARSNLTRAEVLGWNDTAGWKTTQGCETELTSKIGHVRTVKEARVELTAKLNLHPDFAPAFFVSVIEINSLTVHLKAVLLHKTQGCPVFLFSGYEQGNDQYYTVESPSACMFINGPVEGTRTVQSLNSLNDQIASFMVTGPKPLEQEEHAFRPPEKETLQKSMTLMRHLLVDAQTCVVGVDFTFIVYQCKLFVKTPNAICLIISGKLETRLSLLQETQSRFKHTAVLLDNKTVWVDKAVMLSLTRCVLAKKNGTGRHMELTDMTVSDRTYTFPFSVDENAVAVFEKLIQILEVLASSFQLSLDETMATSLLRKPHCHMYCKKDLIYCLLPRGAAAGRSGGTDTAEEIGLEKFLVCRFSQTHNPRTLQQYLQKTAVLRTSDFHVLTWSSSVPHPHDLLCKWYSPFKKAKILKMMDDNKQLAQRIDGAIQSASQEVTNLRSELSATSRRLAELGASESASMLETLQHNHNAVSWYSELSDRIRSILALAALCFENKYLSCTLEIKLRKRISPVIVFHFIDRNNTAMINSRSRLCSFYYVMKTLHIPLQPLSLATGGLLRHRAVQWRAGKYAVVIRNGPLAMKKEIEWILQRPPSEAEMRRTDETRGSGEPEIDQNQTGVQSTGGHREGRNVGPIFRMDFSDEPDNEVPTDSHMLPAHTTSHKCISVHHPG</sequence>
<dbReference type="PANTHER" id="PTHR12776:SF1">
    <property type="entry name" value="KAZRIN"/>
    <property type="match status" value="1"/>
</dbReference>
<accession>A0A4U5UUN4</accession>
<evidence type="ECO:0000256" key="1">
    <source>
        <dbReference type="SAM" id="MobiDB-lite"/>
    </source>
</evidence>
<dbReference type="AlphaFoldDB" id="A0A4U5UUN4"/>